<name>A0A7S8EC24_9CHLR</name>
<organism evidence="3 4">
    <name type="scientific">Phototrophicus methaneseepsis</name>
    <dbReference type="NCBI Taxonomy" id="2710758"/>
    <lineage>
        <taxon>Bacteria</taxon>
        <taxon>Bacillati</taxon>
        <taxon>Chloroflexota</taxon>
        <taxon>Candidatus Thermofontia</taxon>
        <taxon>Phototrophicales</taxon>
        <taxon>Phototrophicaceae</taxon>
        <taxon>Phototrophicus</taxon>
    </lineage>
</organism>
<dbReference type="InterPro" id="IPR000782">
    <property type="entry name" value="FAS1_domain"/>
</dbReference>
<dbReference type="Pfam" id="PF02469">
    <property type="entry name" value="Fasciclin"/>
    <property type="match status" value="1"/>
</dbReference>
<dbReference type="RefSeq" id="WP_195172281.1">
    <property type="nucleotide sequence ID" value="NZ_CP062983.1"/>
</dbReference>
<evidence type="ECO:0000256" key="1">
    <source>
        <dbReference type="SAM" id="SignalP"/>
    </source>
</evidence>
<dbReference type="KEGG" id="pmet:G4Y79_07545"/>
<dbReference type="InterPro" id="IPR050904">
    <property type="entry name" value="Adhesion/Biosynth-related"/>
</dbReference>
<dbReference type="Gene3D" id="2.30.180.10">
    <property type="entry name" value="FAS1 domain"/>
    <property type="match status" value="1"/>
</dbReference>
<keyword evidence="1" id="KW-0732">Signal</keyword>
<accession>A0A7S8EC24</accession>
<evidence type="ECO:0000313" key="4">
    <source>
        <dbReference type="Proteomes" id="UP000594468"/>
    </source>
</evidence>
<reference evidence="3 4" key="1">
    <citation type="submission" date="2020-02" db="EMBL/GenBank/DDBJ databases">
        <authorList>
            <person name="Zheng R.K."/>
            <person name="Sun C.M."/>
        </authorList>
    </citation>
    <scope>NUCLEOTIDE SEQUENCE [LARGE SCALE GENOMIC DNA]</scope>
    <source>
        <strain evidence="4">rifampicinis</strain>
    </source>
</reference>
<dbReference type="SUPFAM" id="SSF63829">
    <property type="entry name" value="Calcium-dependent phosphotriesterase"/>
    <property type="match status" value="1"/>
</dbReference>
<sequence length="522" mass="54559">MKKLQTLIIAIVALLLVSIGGIQAQDQTIVEIAAGNEDFSTLVTAVEAAGLVDVLADPDAEWTVFAPTNAAFDALPDGVLDMLLADTELLTRVLTYHVVEGTVTSDMISPMMAPSMEMTAPGADLEGSELDISVTEDGTVMVNNATVVTADIIASNGVIHVIDTVLVPPEIASMLEEGMMSEDSMEEEGNMYDEAMEESTMDFTLYASLNPAELENDAIVTLTNDLSETVDTFDGFEGISSVESIAFTADGTAYVTVDVAEGQGGLLVVEGMSDAESMMVGMGTRMVGGTEAAGIVSPKGLDIIEELDLVLIANFGATNIKGFSLSAEGDVAPTVFIDDLGGVDGSIWDVYYAEEIDTLFATGTTGALLAYGNFSEDMGANGPTAIIYPSNGDGEAVTINLHGVAYDAASDTVIVTDVGSADDATDGHIYAVPGASMANGNVTVSLHILGPESMLGNPVDIVWDGNGLYVAEKANDAILYFEGILDMTGMMDSTPTYSLEITKPESVAAYHGMMMDDMESTE</sequence>
<keyword evidence="4" id="KW-1185">Reference proteome</keyword>
<dbReference type="FunFam" id="2.30.180.10:FF:000032">
    <property type="entry name" value="Fasciclin domain-containing protein, putative"/>
    <property type="match status" value="1"/>
</dbReference>
<dbReference type="InterPro" id="IPR036378">
    <property type="entry name" value="FAS1_dom_sf"/>
</dbReference>
<feature type="chain" id="PRO_5032506264" evidence="1">
    <location>
        <begin position="25"/>
        <end position="522"/>
    </location>
</feature>
<evidence type="ECO:0000313" key="3">
    <source>
        <dbReference type="EMBL" id="QPC84217.1"/>
    </source>
</evidence>
<proteinExistence type="predicted"/>
<feature type="domain" description="FAS1" evidence="2">
    <location>
        <begin position="26"/>
        <end position="166"/>
    </location>
</feature>
<feature type="signal peptide" evidence="1">
    <location>
        <begin position="1"/>
        <end position="24"/>
    </location>
</feature>
<dbReference type="AlphaFoldDB" id="A0A7S8EC24"/>
<gene>
    <name evidence="3" type="ORF">G4Y79_07545</name>
</gene>
<evidence type="ECO:0000259" key="2">
    <source>
        <dbReference type="PROSITE" id="PS50213"/>
    </source>
</evidence>
<dbReference type="EMBL" id="CP062983">
    <property type="protein sequence ID" value="QPC84217.1"/>
    <property type="molecule type" value="Genomic_DNA"/>
</dbReference>
<dbReference type="PANTHER" id="PTHR10900">
    <property type="entry name" value="PERIOSTIN-RELATED"/>
    <property type="match status" value="1"/>
</dbReference>
<dbReference type="PROSITE" id="PS50213">
    <property type="entry name" value="FAS1"/>
    <property type="match status" value="1"/>
</dbReference>
<dbReference type="Proteomes" id="UP000594468">
    <property type="component" value="Chromosome"/>
</dbReference>
<protein>
    <submittedName>
        <fullName evidence="3">Fasciclin domain-containing protein</fullName>
    </submittedName>
</protein>
<dbReference type="SUPFAM" id="SSF82153">
    <property type="entry name" value="FAS1 domain"/>
    <property type="match status" value="1"/>
</dbReference>
<dbReference type="SMART" id="SM00554">
    <property type="entry name" value="FAS1"/>
    <property type="match status" value="1"/>
</dbReference>